<protein>
    <recommendedName>
        <fullName evidence="1">Abortive phage infection protein C-terminal domain-containing protein</fullName>
    </recommendedName>
</protein>
<feature type="non-terminal residue" evidence="2">
    <location>
        <position position="237"/>
    </location>
</feature>
<comment type="caution">
    <text evidence="2">The sequence shown here is derived from an EMBL/GenBank/DDBJ whole genome shotgun (WGS) entry which is preliminary data.</text>
</comment>
<proteinExistence type="predicted"/>
<feature type="domain" description="Abortive phage infection protein C-terminal" evidence="1">
    <location>
        <begin position="22"/>
        <end position="209"/>
    </location>
</feature>
<dbReference type="Pfam" id="PF10592">
    <property type="entry name" value="AIPR"/>
    <property type="match status" value="1"/>
</dbReference>
<organism evidence="2">
    <name type="scientific">marine sediment metagenome</name>
    <dbReference type="NCBI Taxonomy" id="412755"/>
    <lineage>
        <taxon>unclassified sequences</taxon>
        <taxon>metagenomes</taxon>
        <taxon>ecological metagenomes</taxon>
    </lineage>
</organism>
<sequence>LVAAIPLKECIKLPGVRDGSLFRKNVRQFMGLNNRVNKAIKDTIFSDKHRDFFFYHNGITAICDRMELNGNALTLKGLNVVNGCQSLNTILACSEKVKELEDTYILFRFYEIPQRERADRISTSTNFQTAVKPRDLRSNDKRVLNLKRLFEQRYKEGYFITKRGEESPADKDKRHVVNLVDFGKWLISWHSQRPNIAYSETKIFDKYFEQLFKREYDPENVQALNLWMQEIMKGWNS</sequence>
<evidence type="ECO:0000313" key="2">
    <source>
        <dbReference type="EMBL" id="GAJ10301.1"/>
    </source>
</evidence>
<gene>
    <name evidence="2" type="ORF">S12H4_52734</name>
</gene>
<name>X1VAL4_9ZZZZ</name>
<dbReference type="EMBL" id="BARW01033489">
    <property type="protein sequence ID" value="GAJ10301.1"/>
    <property type="molecule type" value="Genomic_DNA"/>
</dbReference>
<accession>X1VAL4</accession>
<evidence type="ECO:0000259" key="1">
    <source>
        <dbReference type="Pfam" id="PF10592"/>
    </source>
</evidence>
<reference evidence="2" key="1">
    <citation type="journal article" date="2014" name="Front. Microbiol.">
        <title>High frequency of phylogenetically diverse reductive dehalogenase-homologous genes in deep subseafloor sedimentary metagenomes.</title>
        <authorList>
            <person name="Kawai M."/>
            <person name="Futagami T."/>
            <person name="Toyoda A."/>
            <person name="Takaki Y."/>
            <person name="Nishi S."/>
            <person name="Hori S."/>
            <person name="Arai W."/>
            <person name="Tsubouchi T."/>
            <person name="Morono Y."/>
            <person name="Uchiyama I."/>
            <person name="Ito T."/>
            <person name="Fujiyama A."/>
            <person name="Inagaki F."/>
            <person name="Takami H."/>
        </authorList>
    </citation>
    <scope>NUCLEOTIDE SEQUENCE</scope>
    <source>
        <strain evidence="2">Expedition CK06-06</strain>
    </source>
</reference>
<dbReference type="InterPro" id="IPR018891">
    <property type="entry name" value="AIPR_C"/>
</dbReference>
<dbReference type="AlphaFoldDB" id="X1VAL4"/>
<feature type="non-terminal residue" evidence="2">
    <location>
        <position position="1"/>
    </location>
</feature>